<evidence type="ECO:0000256" key="1">
    <source>
        <dbReference type="SAM" id="MobiDB-lite"/>
    </source>
</evidence>
<keyword evidence="3" id="KW-1185">Reference proteome</keyword>
<dbReference type="STRING" id="1745343.A0A2J6PP81"/>
<dbReference type="Proteomes" id="UP000235672">
    <property type="component" value="Unassembled WGS sequence"/>
</dbReference>
<gene>
    <name evidence="2" type="ORF">NA56DRAFT_663674</name>
</gene>
<dbReference type="EMBL" id="KZ613511">
    <property type="protein sequence ID" value="PMD15716.1"/>
    <property type="molecule type" value="Genomic_DNA"/>
</dbReference>
<evidence type="ECO:0000313" key="3">
    <source>
        <dbReference type="Proteomes" id="UP000235672"/>
    </source>
</evidence>
<protein>
    <submittedName>
        <fullName evidence="2">Uncharacterized protein</fullName>
    </submittedName>
</protein>
<name>A0A2J6PP81_9HELO</name>
<proteinExistence type="predicted"/>
<accession>A0A2J6PP81</accession>
<dbReference type="AlphaFoldDB" id="A0A2J6PP81"/>
<feature type="compositionally biased region" description="Polar residues" evidence="1">
    <location>
        <begin position="163"/>
        <end position="172"/>
    </location>
</feature>
<feature type="compositionally biased region" description="Basic residues" evidence="1">
    <location>
        <begin position="184"/>
        <end position="193"/>
    </location>
</feature>
<reference evidence="2 3" key="1">
    <citation type="submission" date="2016-05" db="EMBL/GenBank/DDBJ databases">
        <title>A degradative enzymes factory behind the ericoid mycorrhizal symbiosis.</title>
        <authorList>
            <consortium name="DOE Joint Genome Institute"/>
            <person name="Martino E."/>
            <person name="Morin E."/>
            <person name="Grelet G."/>
            <person name="Kuo A."/>
            <person name="Kohler A."/>
            <person name="Daghino S."/>
            <person name="Barry K."/>
            <person name="Choi C."/>
            <person name="Cichocki N."/>
            <person name="Clum A."/>
            <person name="Copeland A."/>
            <person name="Hainaut M."/>
            <person name="Haridas S."/>
            <person name="Labutti K."/>
            <person name="Lindquist E."/>
            <person name="Lipzen A."/>
            <person name="Khouja H.-R."/>
            <person name="Murat C."/>
            <person name="Ohm R."/>
            <person name="Olson A."/>
            <person name="Spatafora J."/>
            <person name="Veneault-Fourrey C."/>
            <person name="Henrissat B."/>
            <person name="Grigoriev I."/>
            <person name="Martin F."/>
            <person name="Perotto S."/>
        </authorList>
    </citation>
    <scope>NUCLEOTIDE SEQUENCE [LARGE SCALE GENOMIC DNA]</scope>
    <source>
        <strain evidence="2 3">UAMH 7357</strain>
    </source>
</reference>
<feature type="region of interest" description="Disordered" evidence="1">
    <location>
        <begin position="160"/>
        <end position="193"/>
    </location>
</feature>
<organism evidence="2 3">
    <name type="scientific">Hyaloscypha hepaticicola</name>
    <dbReference type="NCBI Taxonomy" id="2082293"/>
    <lineage>
        <taxon>Eukaryota</taxon>
        <taxon>Fungi</taxon>
        <taxon>Dikarya</taxon>
        <taxon>Ascomycota</taxon>
        <taxon>Pezizomycotina</taxon>
        <taxon>Leotiomycetes</taxon>
        <taxon>Helotiales</taxon>
        <taxon>Hyaloscyphaceae</taxon>
        <taxon>Hyaloscypha</taxon>
    </lineage>
</organism>
<evidence type="ECO:0000313" key="2">
    <source>
        <dbReference type="EMBL" id="PMD15716.1"/>
    </source>
</evidence>
<dbReference type="OrthoDB" id="3565173at2759"/>
<sequence>MGIDGVDLNVDANRSLFADIVSFKSEIHRNSMLFRNPDQSTQRVVQAIAHSLDLEYEFSLATRDARVTRPISFHPAYDAVAQLPQSFTSGQQAHTGDPSLSSNFWDDSLGIGESFPQINDGGGCPSLDLYSWLEDWVPTIDNVTGAFQVPDITGEVESIQPADGTQEQQSMSEFRAHGPTTPKTRNRQLVRIQ</sequence>